<reference evidence="2 3" key="1">
    <citation type="journal article" date="2023" name="Microorganisms">
        <title>Thiorhodovibrio frisius and Trv. litoralis spp. nov., Two Novel Members from a Clade of Fastidious Purple Sulfur Bacteria That Exhibit Unique Red-Shifted Light-Harvesting Capabilities.</title>
        <authorList>
            <person name="Methner A."/>
            <person name="Kuzyk S.B."/>
            <person name="Petersen J."/>
            <person name="Bauer S."/>
            <person name="Brinkmann H."/>
            <person name="Sichau K."/>
            <person name="Wanner G."/>
            <person name="Wolf J."/>
            <person name="Neumann-Schaal M."/>
            <person name="Henke P."/>
            <person name="Tank M."/>
            <person name="Sproer C."/>
            <person name="Bunk B."/>
            <person name="Overmann J."/>
        </authorList>
    </citation>
    <scope>NUCLEOTIDE SEQUENCE [LARGE SCALE GENOMIC DNA]</scope>
    <source>
        <strain evidence="2 3">DSM 6702</strain>
    </source>
</reference>
<evidence type="ECO:0000313" key="3">
    <source>
        <dbReference type="Proteomes" id="UP001432180"/>
    </source>
</evidence>
<sequence length="118" mass="13006">MRFILIMIATLWGLGALLAFALTARKSTEAKATAAYFGLWPAAAFLLYISQPTPLWIAVPVVFGFIPWFLSGPHLWMVLYYPRSARPEEIAGIPKAYWAWGGLASVLLGALAEVLLRP</sequence>
<gene>
    <name evidence="2" type="ORF">Thiowin_04989</name>
</gene>
<feature type="transmembrane region" description="Helical" evidence="1">
    <location>
        <begin position="97"/>
        <end position="116"/>
    </location>
</feature>
<protein>
    <submittedName>
        <fullName evidence="2">Uncharacterized protein</fullName>
    </submittedName>
</protein>
<evidence type="ECO:0000256" key="1">
    <source>
        <dbReference type="SAM" id="Phobius"/>
    </source>
</evidence>
<feature type="transmembrane region" description="Helical" evidence="1">
    <location>
        <begin position="56"/>
        <end position="77"/>
    </location>
</feature>
<accession>A0ABZ0SIZ2</accession>
<evidence type="ECO:0000313" key="2">
    <source>
        <dbReference type="EMBL" id="WPL19842.1"/>
    </source>
</evidence>
<proteinExistence type="predicted"/>
<keyword evidence="1" id="KW-1133">Transmembrane helix</keyword>
<dbReference type="EMBL" id="CP121472">
    <property type="protein sequence ID" value="WPL19842.1"/>
    <property type="molecule type" value="Genomic_DNA"/>
</dbReference>
<organism evidence="2 3">
    <name type="scientific">Thiorhodovibrio winogradskyi</name>
    <dbReference type="NCBI Taxonomy" id="77007"/>
    <lineage>
        <taxon>Bacteria</taxon>
        <taxon>Pseudomonadati</taxon>
        <taxon>Pseudomonadota</taxon>
        <taxon>Gammaproteobacteria</taxon>
        <taxon>Chromatiales</taxon>
        <taxon>Chromatiaceae</taxon>
        <taxon>Thiorhodovibrio</taxon>
    </lineage>
</organism>
<feature type="transmembrane region" description="Helical" evidence="1">
    <location>
        <begin position="33"/>
        <end position="49"/>
    </location>
</feature>
<keyword evidence="1" id="KW-0472">Membrane</keyword>
<dbReference type="Proteomes" id="UP001432180">
    <property type="component" value="Chromosome"/>
</dbReference>
<keyword evidence="3" id="KW-1185">Reference proteome</keyword>
<keyword evidence="1" id="KW-0812">Transmembrane</keyword>
<name>A0ABZ0SIZ2_9GAMM</name>